<feature type="domain" description="NmrA-like" evidence="3">
    <location>
        <begin position="2"/>
        <end position="328"/>
    </location>
</feature>
<dbReference type="SUPFAM" id="SSF51735">
    <property type="entry name" value="NAD(P)-binding Rossmann-fold domains"/>
    <property type="match status" value="1"/>
</dbReference>
<evidence type="ECO:0000259" key="3">
    <source>
        <dbReference type="Pfam" id="PF05368"/>
    </source>
</evidence>
<dbReference type="Pfam" id="PF05368">
    <property type="entry name" value="NmrA"/>
    <property type="match status" value="1"/>
</dbReference>
<accession>A0A7U2I7M2</accession>
<evidence type="ECO:0000256" key="2">
    <source>
        <dbReference type="ARBA" id="ARBA00022857"/>
    </source>
</evidence>
<proteinExistence type="inferred from homology"/>
<protein>
    <recommendedName>
        <fullName evidence="3">NmrA-like domain-containing protein</fullName>
    </recommendedName>
</protein>
<dbReference type="RefSeq" id="XP_001801328.1">
    <property type="nucleotide sequence ID" value="XM_001801276.1"/>
</dbReference>
<comment type="similarity">
    <text evidence="1">Belongs to the NmrA-type oxidoreductase family.</text>
</comment>
<dbReference type="KEGG" id="pno:SNOG_11078"/>
<gene>
    <name evidence="4" type="ORF">JI435_110780</name>
</gene>
<reference evidence="5" key="1">
    <citation type="journal article" date="2021" name="BMC Genomics">
        <title>Chromosome-level genome assembly and manually-curated proteome of model necrotroph Parastagonospora nodorum Sn15 reveals a genome-wide trove of candidate effector homologs, and redundancy of virulence-related functions within an accessory chromosome.</title>
        <authorList>
            <person name="Bertazzoni S."/>
            <person name="Jones D.A.B."/>
            <person name="Phan H.T."/>
            <person name="Tan K.-C."/>
            <person name="Hane J.K."/>
        </authorList>
    </citation>
    <scope>NUCLEOTIDE SEQUENCE [LARGE SCALE GENOMIC DNA]</scope>
    <source>
        <strain evidence="5">SN15 / ATCC MYA-4574 / FGSC 10173)</strain>
    </source>
</reference>
<dbReference type="AlphaFoldDB" id="A0A7U2I7M2"/>
<dbReference type="InterPro" id="IPR036291">
    <property type="entry name" value="NAD(P)-bd_dom_sf"/>
</dbReference>
<organism evidence="4 5">
    <name type="scientific">Phaeosphaeria nodorum (strain SN15 / ATCC MYA-4574 / FGSC 10173)</name>
    <name type="common">Glume blotch fungus</name>
    <name type="synonym">Parastagonospora nodorum</name>
    <dbReference type="NCBI Taxonomy" id="321614"/>
    <lineage>
        <taxon>Eukaryota</taxon>
        <taxon>Fungi</taxon>
        <taxon>Dikarya</taxon>
        <taxon>Ascomycota</taxon>
        <taxon>Pezizomycotina</taxon>
        <taxon>Dothideomycetes</taxon>
        <taxon>Pleosporomycetidae</taxon>
        <taxon>Pleosporales</taxon>
        <taxon>Pleosporineae</taxon>
        <taxon>Phaeosphaeriaceae</taxon>
        <taxon>Parastagonospora</taxon>
    </lineage>
</organism>
<dbReference type="InterPro" id="IPR051164">
    <property type="entry name" value="NmrA-like_oxidored"/>
</dbReference>
<dbReference type="Proteomes" id="UP000663193">
    <property type="component" value="Chromosome 18"/>
</dbReference>
<sequence length="341" mass="37802">MTKKLITVLGITGTQGGSVAGRFLSHAEWRVRGLTRNPGSAKAREWASKGVEIVKGDHDDLESLRIAFRGTHAIFAVTDWAGCYSQVTEDKALQEKAKAAGMSVEEYAGDLERRQGINIATAASDSKVLSTLEKFIFSTLAAVQRISGGKYKHAYEFDSKASAERYIRDELPELRSRLSTVTLGIFQETWREIPAFRPRKQPDGTFEYVRLKTSGPHLENPEVVATRDTGKFVEALVLHHPAGTDALGASEIITKPDYAALWGRTLGVKATVRDVSEEEYVKYIPEGMENMLVDMVRFFAEYGYAGGNPKVKTPAELRIETTSLDEYFRGEDWSAVLNGEI</sequence>
<dbReference type="OMA" id="HHPPGTD"/>
<dbReference type="Gene3D" id="3.40.50.720">
    <property type="entry name" value="NAD(P)-binding Rossmann-like Domain"/>
    <property type="match status" value="1"/>
</dbReference>
<keyword evidence="5" id="KW-1185">Reference proteome</keyword>
<evidence type="ECO:0000256" key="1">
    <source>
        <dbReference type="ARBA" id="ARBA00006328"/>
    </source>
</evidence>
<dbReference type="VEuPathDB" id="FungiDB:JI435_110780"/>
<evidence type="ECO:0000313" key="4">
    <source>
        <dbReference type="EMBL" id="QRD05165.1"/>
    </source>
</evidence>
<dbReference type="OrthoDB" id="3358371at2759"/>
<name>A0A7U2I7M2_PHANO</name>
<evidence type="ECO:0000313" key="5">
    <source>
        <dbReference type="Proteomes" id="UP000663193"/>
    </source>
</evidence>
<dbReference type="PANTHER" id="PTHR42748:SF26">
    <property type="entry name" value="NMRA-LIKE DOMAIN-CONTAINING PROTEIN"/>
    <property type="match status" value="1"/>
</dbReference>
<dbReference type="CDD" id="cd05251">
    <property type="entry name" value="NmrA_like_SDR_a"/>
    <property type="match status" value="1"/>
</dbReference>
<dbReference type="PANTHER" id="PTHR42748">
    <property type="entry name" value="NITROGEN METABOLITE REPRESSION PROTEIN NMRA FAMILY MEMBER"/>
    <property type="match status" value="1"/>
</dbReference>
<keyword evidence="2" id="KW-0521">NADP</keyword>
<dbReference type="InterPro" id="IPR008030">
    <property type="entry name" value="NmrA-like"/>
</dbReference>
<dbReference type="EMBL" id="CP069040">
    <property type="protein sequence ID" value="QRD05165.1"/>
    <property type="molecule type" value="Genomic_DNA"/>
</dbReference>
<dbReference type="Gene3D" id="3.90.25.10">
    <property type="entry name" value="UDP-galactose 4-epimerase, domain 1"/>
    <property type="match status" value="1"/>
</dbReference>